<dbReference type="InterPro" id="IPR011545">
    <property type="entry name" value="DEAD/DEAH_box_helicase_dom"/>
</dbReference>
<evidence type="ECO:0008006" key="9">
    <source>
        <dbReference type="Google" id="ProtNLM"/>
    </source>
</evidence>
<dbReference type="GO" id="GO:0005524">
    <property type="term" value="F:ATP binding"/>
    <property type="evidence" value="ECO:0007669"/>
    <property type="project" value="UniProtKB-KW"/>
</dbReference>
<dbReference type="Pfam" id="PF00270">
    <property type="entry name" value="DEAD"/>
    <property type="match status" value="1"/>
</dbReference>
<dbReference type="Gene3D" id="3.40.50.300">
    <property type="entry name" value="P-loop containing nucleotide triphosphate hydrolases"/>
    <property type="match status" value="2"/>
</dbReference>
<dbReference type="Proteomes" id="UP000070258">
    <property type="component" value="Unassembled WGS sequence"/>
</dbReference>
<dbReference type="Pfam" id="PF13091">
    <property type="entry name" value="PLDc_2"/>
    <property type="match status" value="1"/>
</dbReference>
<keyword evidence="1" id="KW-0547">Nucleotide-binding</keyword>
<organism evidence="7 8">
    <name type="scientific">Tsukamurella pseudospumae</name>
    <dbReference type="NCBI Taxonomy" id="239498"/>
    <lineage>
        <taxon>Bacteria</taxon>
        <taxon>Bacillati</taxon>
        <taxon>Actinomycetota</taxon>
        <taxon>Actinomycetes</taxon>
        <taxon>Mycobacteriales</taxon>
        <taxon>Tsukamurellaceae</taxon>
        <taxon>Tsukamurella</taxon>
    </lineage>
</organism>
<name>A0A138AV63_9ACTN</name>
<dbReference type="Gene3D" id="1.10.3380.30">
    <property type="match status" value="1"/>
</dbReference>
<feature type="domain" description="Helicase C-terminal" evidence="6">
    <location>
        <begin position="370"/>
        <end position="552"/>
    </location>
</feature>
<dbReference type="InterPro" id="IPR001650">
    <property type="entry name" value="Helicase_C-like"/>
</dbReference>
<proteinExistence type="predicted"/>
<comment type="caution">
    <text evidence="7">The sequence shown here is derived from an EMBL/GenBank/DDBJ whole genome shotgun (WGS) entry which is preliminary data.</text>
</comment>
<dbReference type="AlphaFoldDB" id="A0A138AV63"/>
<evidence type="ECO:0000313" key="7">
    <source>
        <dbReference type="EMBL" id="KXP14338.1"/>
    </source>
</evidence>
<evidence type="ECO:0000256" key="2">
    <source>
        <dbReference type="ARBA" id="ARBA00022801"/>
    </source>
</evidence>
<dbReference type="GO" id="GO:0016787">
    <property type="term" value="F:hydrolase activity"/>
    <property type="evidence" value="ECO:0007669"/>
    <property type="project" value="UniProtKB-KW"/>
</dbReference>
<reference evidence="8" key="1">
    <citation type="submission" date="2016-02" db="EMBL/GenBank/DDBJ databases">
        <authorList>
            <person name="Wen L."/>
            <person name="He K."/>
            <person name="Yang H."/>
        </authorList>
    </citation>
    <scope>NUCLEOTIDE SEQUENCE [LARGE SCALE GENOMIC DNA]</scope>
    <source>
        <strain evidence="8">JCM 15929</strain>
    </source>
</reference>
<evidence type="ECO:0000256" key="4">
    <source>
        <dbReference type="ARBA" id="ARBA00022840"/>
    </source>
</evidence>
<dbReference type="InterPro" id="IPR036390">
    <property type="entry name" value="WH_DNA-bd_sf"/>
</dbReference>
<dbReference type="PROSITE" id="PS51192">
    <property type="entry name" value="HELICASE_ATP_BIND_1"/>
    <property type="match status" value="1"/>
</dbReference>
<dbReference type="PROSITE" id="PS51194">
    <property type="entry name" value="HELICASE_CTER"/>
    <property type="match status" value="1"/>
</dbReference>
<evidence type="ECO:0000256" key="3">
    <source>
        <dbReference type="ARBA" id="ARBA00022806"/>
    </source>
</evidence>
<evidence type="ECO:0000259" key="6">
    <source>
        <dbReference type="PROSITE" id="PS51194"/>
    </source>
</evidence>
<dbReference type="GO" id="GO:0004386">
    <property type="term" value="F:helicase activity"/>
    <property type="evidence" value="ECO:0007669"/>
    <property type="project" value="UniProtKB-KW"/>
</dbReference>
<protein>
    <recommendedName>
        <fullName evidence="9">DEAD/DEAH box helicase</fullName>
    </recommendedName>
</protein>
<dbReference type="SUPFAM" id="SSF56024">
    <property type="entry name" value="Phospholipase D/nuclease"/>
    <property type="match status" value="1"/>
</dbReference>
<keyword evidence="2" id="KW-0378">Hydrolase</keyword>
<dbReference type="GO" id="GO:0003676">
    <property type="term" value="F:nucleic acid binding"/>
    <property type="evidence" value="ECO:0007669"/>
    <property type="project" value="InterPro"/>
</dbReference>
<sequence length="1111" mass="121267">MLHPKLVELIDSAQHRVWIKVPWWDTSGVARELLGAVTGAAKRGLDVQVFSRPEASNDAAHRDLRRAGVELVPVRYIHEKELLADAVAITHSMNFTRTEIERNQNSGTLVTDPVGIEAIEAGFRQQLANRQAALVGEEEWTSSEKLIPPALQKYMTRYSRLNPLQSMAVPVVSSTSGHVMVVAPTSAGKTLIGEVAVLRSIVEEDRPAVWLLPARALAAEVGEATRRWREHGIRAIELTGETNVSSEAVQKAQLWVATTEKFEALYRRSSLRDFISKVGCIVIDEVHLVGDPERGATLESLIARLRAVSERTRIVALSATVSNAEELASWFNAKLVRSSWRPTVLTTQFVPFDEPQSGGYEATQQAKDQAVRALLDSFGDEPQPDGQVAGDTTHATDGSVLVFCGSKNNVRRSAALVADLPSHRQVDDDHLVSACFERGVGLHFRDAPRAGNALKAFNCRELTTLVATSGLSTGVNTPARFVIIRDLELGMTPLEVSQAQQMLGRAGRAGQEPEGFGFLLVPRDQESEWRRKLNEGYAARSQVVSKLTDVILAEVLLGSITDRQSAASWFEETFAFAQSGDPLQVEDALDFLLAKGFVVADGSALTITELGKLTCRLMVDAQSAAAILARLADLPHPASAAEAEELLLAVVTASTEKFREWPINKRVYQPIVESLLNHWSRRAVGLAGEDFGPRFCMAAAHLALRDQPKLRAKAPQGISLADFRRAVDDLPRYLAWISALGYLRDLTWAPAVSGDLARRLTWWTLFPQPQRGSGRLLWLLENSLNPENRRTKMQDLWRRATDHGFVGPDAINARPRDVDVSAEQFGDLIRSRAVLEVRPSDGVVLEVAKSTNESRMTVLSNSGSRRAHRSVVPVPARLEIPVPQGSAAGLIAADLFLYTRSGDWAYDNATTAIPQDLSTRVNPIQEAQSAIEQLQPVATVVKPLGRIRKLLMSEHRQRAAALAPHIAADPQLQSVARALAGHDDEPASAVIAMRGNLVKFLGMRQSADIRPAVMVLKSGEATPDERELVLCALLGSLGFEVGVATINGSLASLIHIGDGWKMVTLTIEGNASVEPLIPANLPLILHAVSPPPKSPDDVTRPRCSWMAEFVL</sequence>
<gene>
    <name evidence="7" type="ORF">AXK60_20510</name>
</gene>
<keyword evidence="4" id="KW-0067">ATP-binding</keyword>
<dbReference type="PANTHER" id="PTHR47961:SF6">
    <property type="entry name" value="DNA-DIRECTED DNA POLYMERASE"/>
    <property type="match status" value="1"/>
</dbReference>
<dbReference type="Pfam" id="PF00271">
    <property type="entry name" value="Helicase_C"/>
    <property type="match status" value="1"/>
</dbReference>
<dbReference type="InterPro" id="IPR027417">
    <property type="entry name" value="P-loop_NTPase"/>
</dbReference>
<dbReference type="SMART" id="SM00490">
    <property type="entry name" value="HELICc"/>
    <property type="match status" value="1"/>
</dbReference>
<feature type="domain" description="Helicase ATP-binding" evidence="5">
    <location>
        <begin position="170"/>
        <end position="339"/>
    </location>
</feature>
<dbReference type="InterPro" id="IPR050474">
    <property type="entry name" value="Hel308_SKI2-like"/>
</dbReference>
<dbReference type="SMART" id="SM00487">
    <property type="entry name" value="DEXDc"/>
    <property type="match status" value="1"/>
</dbReference>
<dbReference type="InterPro" id="IPR014001">
    <property type="entry name" value="Helicase_ATP-bd"/>
</dbReference>
<evidence type="ECO:0000259" key="5">
    <source>
        <dbReference type="PROSITE" id="PS51192"/>
    </source>
</evidence>
<dbReference type="PANTHER" id="PTHR47961">
    <property type="entry name" value="DNA POLYMERASE THETA, PUTATIVE (AFU_ORTHOLOGUE AFUA_1G05260)-RELATED"/>
    <property type="match status" value="1"/>
</dbReference>
<dbReference type="STRING" id="239498.AXK60_20510"/>
<evidence type="ECO:0000313" key="8">
    <source>
        <dbReference type="Proteomes" id="UP000070258"/>
    </source>
</evidence>
<accession>A0A138AV63</accession>
<dbReference type="InterPro" id="IPR025202">
    <property type="entry name" value="PLD-like_dom"/>
</dbReference>
<keyword evidence="3" id="KW-0347">Helicase</keyword>
<dbReference type="SUPFAM" id="SSF52540">
    <property type="entry name" value="P-loop containing nucleoside triphosphate hydrolases"/>
    <property type="match status" value="2"/>
</dbReference>
<dbReference type="SUPFAM" id="SSF46785">
    <property type="entry name" value="Winged helix' DNA-binding domain"/>
    <property type="match status" value="1"/>
</dbReference>
<dbReference type="Gene3D" id="3.30.870.10">
    <property type="entry name" value="Endonuclease Chain A"/>
    <property type="match status" value="1"/>
</dbReference>
<dbReference type="EMBL" id="LSRF01000002">
    <property type="protein sequence ID" value="KXP14338.1"/>
    <property type="molecule type" value="Genomic_DNA"/>
</dbReference>
<evidence type="ECO:0000256" key="1">
    <source>
        <dbReference type="ARBA" id="ARBA00022741"/>
    </source>
</evidence>